<feature type="transmembrane region" description="Helical" evidence="1">
    <location>
        <begin position="123"/>
        <end position="146"/>
    </location>
</feature>
<dbReference type="Proteomes" id="UP000295447">
    <property type="component" value="Unassembled WGS sequence"/>
</dbReference>
<feature type="transmembrane region" description="Helical" evidence="1">
    <location>
        <begin position="207"/>
        <end position="231"/>
    </location>
</feature>
<dbReference type="AlphaFoldDB" id="A0A4R8A1B7"/>
<evidence type="ECO:0000313" key="2">
    <source>
        <dbReference type="EMBL" id="TDW24307.1"/>
    </source>
</evidence>
<evidence type="ECO:0000313" key="3">
    <source>
        <dbReference type="Proteomes" id="UP000295447"/>
    </source>
</evidence>
<gene>
    <name evidence="2" type="ORF">EV650_3183</name>
</gene>
<accession>A0A4R8A1B7</accession>
<name>A0A4R8A1B7_9ACTN</name>
<keyword evidence="3" id="KW-1185">Reference proteome</keyword>
<comment type="caution">
    <text evidence="2">The sequence shown here is derived from an EMBL/GenBank/DDBJ whole genome shotgun (WGS) entry which is preliminary data.</text>
</comment>
<dbReference type="EMBL" id="SODF01000001">
    <property type="protein sequence ID" value="TDW24307.1"/>
    <property type="molecule type" value="Genomic_DNA"/>
</dbReference>
<keyword evidence="1" id="KW-0812">Transmembrane</keyword>
<reference evidence="2 3" key="1">
    <citation type="submission" date="2019-03" db="EMBL/GenBank/DDBJ databases">
        <title>Genomic Encyclopedia of Type Strains, Phase III (KMG-III): the genomes of soil and plant-associated and newly described type strains.</title>
        <authorList>
            <person name="Whitman W."/>
        </authorList>
    </citation>
    <scope>NUCLEOTIDE SEQUENCE [LARGE SCALE GENOMIC DNA]</scope>
    <source>
        <strain evidence="2 3">VKM Ac-2570</strain>
    </source>
</reference>
<evidence type="ECO:0000256" key="1">
    <source>
        <dbReference type="SAM" id="Phobius"/>
    </source>
</evidence>
<keyword evidence="1" id="KW-0472">Membrane</keyword>
<organism evidence="2 3">
    <name type="scientific">Kribbella kalugense</name>
    <dbReference type="NCBI Taxonomy" id="2512221"/>
    <lineage>
        <taxon>Bacteria</taxon>
        <taxon>Bacillati</taxon>
        <taxon>Actinomycetota</taxon>
        <taxon>Actinomycetes</taxon>
        <taxon>Propionibacteriales</taxon>
        <taxon>Kribbellaceae</taxon>
        <taxon>Kribbella</taxon>
    </lineage>
</organism>
<keyword evidence="1" id="KW-1133">Transmembrane helix</keyword>
<feature type="transmembrane region" description="Helical" evidence="1">
    <location>
        <begin position="152"/>
        <end position="175"/>
    </location>
</feature>
<proteinExistence type="predicted"/>
<sequence length="235" mass="25988">MWDDCRTEYSARWPRFQTDFEGLLDGLRELQFDNASATIWVGLADQSVGRRTWLGRLPSDEMAALVGAALHFRLEVSYPDGSYATIANLPRKRRTIQFTAGVAQDAVHRFRIELRRIGLRRRVLLVLPSAGACVAATASMTFAISYVSHPSAIGIIATCVSGAAALICFVGPLSSGSALPTRGRRTRVNQLEFRRDPQSKLEARHRLITFSPINAVDVAISLCLTFVAALLERWL</sequence>
<protein>
    <submittedName>
        <fullName evidence="2">Uncharacterized protein</fullName>
    </submittedName>
</protein>